<dbReference type="EMBL" id="GBXM01008051">
    <property type="protein sequence ID" value="JAI00527.1"/>
    <property type="molecule type" value="Transcribed_RNA"/>
</dbReference>
<protein>
    <submittedName>
        <fullName evidence="1">Uncharacterized protein</fullName>
    </submittedName>
</protein>
<evidence type="ECO:0000313" key="1">
    <source>
        <dbReference type="EMBL" id="JAI00527.1"/>
    </source>
</evidence>
<proteinExistence type="predicted"/>
<reference evidence="1" key="1">
    <citation type="submission" date="2014-11" db="EMBL/GenBank/DDBJ databases">
        <authorList>
            <person name="Amaro Gonzalez C."/>
        </authorList>
    </citation>
    <scope>NUCLEOTIDE SEQUENCE</scope>
</reference>
<name>A0A0E9XDJ4_ANGAN</name>
<organism evidence="1">
    <name type="scientific">Anguilla anguilla</name>
    <name type="common">European freshwater eel</name>
    <name type="synonym">Muraena anguilla</name>
    <dbReference type="NCBI Taxonomy" id="7936"/>
    <lineage>
        <taxon>Eukaryota</taxon>
        <taxon>Metazoa</taxon>
        <taxon>Chordata</taxon>
        <taxon>Craniata</taxon>
        <taxon>Vertebrata</taxon>
        <taxon>Euteleostomi</taxon>
        <taxon>Actinopterygii</taxon>
        <taxon>Neopterygii</taxon>
        <taxon>Teleostei</taxon>
        <taxon>Anguilliformes</taxon>
        <taxon>Anguillidae</taxon>
        <taxon>Anguilla</taxon>
    </lineage>
</organism>
<sequence length="50" mass="5874">MVIFLYYNTVLLRLKCYIFTSFLLSCQVDHVIFKSSGKKVLAQQSRREGE</sequence>
<reference evidence="1" key="2">
    <citation type="journal article" date="2015" name="Fish Shellfish Immunol.">
        <title>Early steps in the European eel (Anguilla anguilla)-Vibrio vulnificus interaction in the gills: Role of the RtxA13 toxin.</title>
        <authorList>
            <person name="Callol A."/>
            <person name="Pajuelo D."/>
            <person name="Ebbesson L."/>
            <person name="Teles M."/>
            <person name="MacKenzie S."/>
            <person name="Amaro C."/>
        </authorList>
    </citation>
    <scope>NUCLEOTIDE SEQUENCE</scope>
</reference>
<dbReference type="AlphaFoldDB" id="A0A0E9XDJ4"/>
<accession>A0A0E9XDJ4</accession>